<reference evidence="2" key="1">
    <citation type="journal article" date="2023" name="Mol. Phylogenet. Evol.">
        <title>Genome-scale phylogeny and comparative genomics of the fungal order Sordariales.</title>
        <authorList>
            <person name="Hensen N."/>
            <person name="Bonometti L."/>
            <person name="Westerberg I."/>
            <person name="Brannstrom I.O."/>
            <person name="Guillou S."/>
            <person name="Cros-Aarteil S."/>
            <person name="Calhoun S."/>
            <person name="Haridas S."/>
            <person name="Kuo A."/>
            <person name="Mondo S."/>
            <person name="Pangilinan J."/>
            <person name="Riley R."/>
            <person name="LaButti K."/>
            <person name="Andreopoulos B."/>
            <person name="Lipzen A."/>
            <person name="Chen C."/>
            <person name="Yan M."/>
            <person name="Daum C."/>
            <person name="Ng V."/>
            <person name="Clum A."/>
            <person name="Steindorff A."/>
            <person name="Ohm R.A."/>
            <person name="Martin F."/>
            <person name="Silar P."/>
            <person name="Natvig D.O."/>
            <person name="Lalanne C."/>
            <person name="Gautier V."/>
            <person name="Ament-Velasquez S.L."/>
            <person name="Kruys A."/>
            <person name="Hutchinson M.I."/>
            <person name="Powell A.J."/>
            <person name="Barry K."/>
            <person name="Miller A.N."/>
            <person name="Grigoriev I.V."/>
            <person name="Debuchy R."/>
            <person name="Gladieux P."/>
            <person name="Hiltunen Thoren M."/>
            <person name="Johannesson H."/>
        </authorList>
    </citation>
    <scope>NUCLEOTIDE SEQUENCE</scope>
    <source>
        <strain evidence="2">FGSC 1904</strain>
    </source>
</reference>
<gene>
    <name evidence="2" type="ORF">B0T20DRAFT_346878</name>
</gene>
<sequence>MASSDEQPVPSRYASRELNKLCDRCQEFFPTEGPWFWDQEGTTQWTLPILIIRDLHEKAEAGCHLCRVFLDSLLPLDIILENRHGFQAWYDCNKGTRIKRHIQKAHCRRTEQFICFQVTLSHKKYPYGWWSNAVLLLQSVRPLNIEEDSDRSTWTADLHTPEFYFGPSPRDTTLTIVQSGSATNLTTSSFAQVRKWLTKCINCHKECSTSNVPSNWIYDYQRKVRFVDVGTEEFPDSRLIEAESLTNITGGIQYVTLSYRWTAETEVTSLKRSNKISYQASIPTDKLPRVYRDATTVARALGIRYLWIDSLCIIQDSLEDWDEQSSMMDQIYSYGVLNLSAIFSDRAIGLQIKRDPLAVSPCVLSRRLSTNSENGDALYEHWACFEADGINSFVDLAPLFQRAWCHQERILPMRNLYFGEQLIWQCRRTMANESFPSSICRWQSYRPSRTYEYAQRQHTSVANNEWQMINLNQRWEELVHLYSNAELTKQTDRLVALRGILNRIAGLYKETEPDWCIAGLWKRCLVKQLLWRRSGKICASDSRKIAHSKEVLAVFPSWSWASCATAITYEDTSSDVAPSNTEDMIQMTSIQADQPLGPDASYTAFETSSRIVLHGLIIEKFNSEDISQKWDTNRSFVNLQVEIFCTEKRSFTSKIDIWFDRPKPESLKHQALRILPIRRYPFMVSKGLAQWYGLLLESLGFREGIPTYRRMGLIFEQTEAEKIDSLMLGRTEYFAGIAGGTDGVGAEVEKEGINWMLLQLV</sequence>
<name>A0AAE0PM07_SORBR</name>
<dbReference type="PANTHER" id="PTHR33112">
    <property type="entry name" value="DOMAIN PROTEIN, PUTATIVE-RELATED"/>
    <property type="match status" value="1"/>
</dbReference>
<evidence type="ECO:0000313" key="3">
    <source>
        <dbReference type="Proteomes" id="UP001281003"/>
    </source>
</evidence>
<evidence type="ECO:0000259" key="1">
    <source>
        <dbReference type="Pfam" id="PF06985"/>
    </source>
</evidence>
<accession>A0AAE0PM07</accession>
<reference evidence="2" key="2">
    <citation type="submission" date="2023-07" db="EMBL/GenBank/DDBJ databases">
        <authorList>
            <consortium name="Lawrence Berkeley National Laboratory"/>
            <person name="Haridas S."/>
            <person name="Hensen N."/>
            <person name="Bonometti L."/>
            <person name="Westerberg I."/>
            <person name="Brannstrom I.O."/>
            <person name="Guillou S."/>
            <person name="Cros-Aarteil S."/>
            <person name="Calhoun S."/>
            <person name="Kuo A."/>
            <person name="Mondo S."/>
            <person name="Pangilinan J."/>
            <person name="Riley R."/>
            <person name="LaButti K."/>
            <person name="Andreopoulos B."/>
            <person name="Lipzen A."/>
            <person name="Chen C."/>
            <person name="Yanf M."/>
            <person name="Daum C."/>
            <person name="Ng V."/>
            <person name="Clum A."/>
            <person name="Steindorff A."/>
            <person name="Ohm R."/>
            <person name="Martin F."/>
            <person name="Silar P."/>
            <person name="Natvig D."/>
            <person name="Lalanne C."/>
            <person name="Gautier V."/>
            <person name="Ament-velasquez S.L."/>
            <person name="Kruys A."/>
            <person name="Hutchinson M.I."/>
            <person name="Powell A.J."/>
            <person name="Barry K."/>
            <person name="Miller A.N."/>
            <person name="Grigoriev I.V."/>
            <person name="Debuchy R."/>
            <person name="Gladieux P."/>
            <person name="Thoren M.H."/>
            <person name="Johannesson H."/>
        </authorList>
    </citation>
    <scope>NUCLEOTIDE SEQUENCE</scope>
    <source>
        <strain evidence="2">FGSC 1904</strain>
    </source>
</reference>
<keyword evidence="3" id="KW-1185">Reference proteome</keyword>
<protein>
    <submittedName>
        <fullName evidence="2">Heterokaryon incompatibility protein-domain-containing protein</fullName>
    </submittedName>
</protein>
<proteinExistence type="predicted"/>
<dbReference type="PANTHER" id="PTHR33112:SF10">
    <property type="entry name" value="TOL"/>
    <property type="match status" value="1"/>
</dbReference>
<evidence type="ECO:0000313" key="2">
    <source>
        <dbReference type="EMBL" id="KAK3402349.1"/>
    </source>
</evidence>
<dbReference type="InterPro" id="IPR010730">
    <property type="entry name" value="HET"/>
</dbReference>
<organism evidence="2 3">
    <name type="scientific">Sordaria brevicollis</name>
    <dbReference type="NCBI Taxonomy" id="83679"/>
    <lineage>
        <taxon>Eukaryota</taxon>
        <taxon>Fungi</taxon>
        <taxon>Dikarya</taxon>
        <taxon>Ascomycota</taxon>
        <taxon>Pezizomycotina</taxon>
        <taxon>Sordariomycetes</taxon>
        <taxon>Sordariomycetidae</taxon>
        <taxon>Sordariales</taxon>
        <taxon>Sordariaceae</taxon>
        <taxon>Sordaria</taxon>
    </lineage>
</organism>
<comment type="caution">
    <text evidence="2">The sequence shown here is derived from an EMBL/GenBank/DDBJ whole genome shotgun (WGS) entry which is preliminary data.</text>
</comment>
<dbReference type="Proteomes" id="UP001281003">
    <property type="component" value="Unassembled WGS sequence"/>
</dbReference>
<feature type="domain" description="Heterokaryon incompatibility" evidence="1">
    <location>
        <begin position="254"/>
        <end position="408"/>
    </location>
</feature>
<dbReference type="AlphaFoldDB" id="A0AAE0PM07"/>
<dbReference type="Pfam" id="PF06985">
    <property type="entry name" value="HET"/>
    <property type="match status" value="1"/>
</dbReference>
<dbReference type="EMBL" id="JAUTDP010000002">
    <property type="protein sequence ID" value="KAK3402349.1"/>
    <property type="molecule type" value="Genomic_DNA"/>
</dbReference>